<evidence type="ECO:0008006" key="3">
    <source>
        <dbReference type="Google" id="ProtNLM"/>
    </source>
</evidence>
<dbReference type="EMBL" id="FNFC01000017">
    <property type="protein sequence ID" value="SDK08595.1"/>
    <property type="molecule type" value="Genomic_DNA"/>
</dbReference>
<evidence type="ECO:0000313" key="1">
    <source>
        <dbReference type="EMBL" id="SDK08595.1"/>
    </source>
</evidence>
<dbReference type="RefSeq" id="WP_092704431.1">
    <property type="nucleotide sequence ID" value="NZ_FNFC01000017.1"/>
</dbReference>
<dbReference type="NCBIfam" id="NF038145">
    <property type="entry name" value="Hvo_1808_fam"/>
    <property type="match status" value="1"/>
</dbReference>
<dbReference type="STRING" id="890420.SAMN05216226_11732"/>
<reference evidence="1 2" key="1">
    <citation type="submission" date="2016-10" db="EMBL/GenBank/DDBJ databases">
        <authorList>
            <person name="de Groot N.N."/>
        </authorList>
    </citation>
    <scope>NUCLEOTIDE SEQUENCE [LARGE SCALE GENOMIC DNA]</scope>
    <source>
        <strain evidence="1 2">IBRC-M10015</strain>
    </source>
</reference>
<accession>A0A1G8Z2L9</accession>
<dbReference type="AlphaFoldDB" id="A0A1G8Z2L9"/>
<sequence>MRRVLVVVAVVALLAGCSGIATDDDMQLPDDVGVVDNVSYDEAVAVTTQDGLNQSELAVLADRAMARIEVIRGQAFDKDVEIAVRTREDYRSSSRERDPVDVRWRNQVWQALFLVGQDRDVTAVMDRTRGESVQGYYTPTDEKIVVITDGDAASLGTETLVHELVHAFQDQQFGLDTVRQRRDPRMARDGVVEGEAEVVTERYFERCGSEWSCVDRGSPGGDSSNVDPGILRVLLHPYQSGAAFIEHTVERGGWEAVSDLHDSYPESTAQISYPETYPDDTPVNVSVPDRSGEDWERLDHTPEGETVGQAAIHVMLWQNGVIDIDTPYSYRDDISEGWAGDELVPYENGDASGYVWQLEWENVKHATQFAETYRDLLAEHGGMERGPRQFVISEGPYAGAYDVYHDGTAVTIVRGPDIDSLTRIHHIEG</sequence>
<keyword evidence="2" id="KW-1185">Reference proteome</keyword>
<dbReference type="PROSITE" id="PS51257">
    <property type="entry name" value="PROKAR_LIPOPROTEIN"/>
    <property type="match status" value="1"/>
</dbReference>
<proteinExistence type="predicted"/>
<dbReference type="InterPro" id="IPR047792">
    <property type="entry name" value="Hvo_1808-like"/>
</dbReference>
<protein>
    <recommendedName>
        <fullName evidence="3">Lipoprotein</fullName>
    </recommendedName>
</protein>
<gene>
    <name evidence="1" type="ORF">SAMN05216226_11732</name>
</gene>
<organism evidence="1 2">
    <name type="scientific">Halovenus aranensis</name>
    <dbReference type="NCBI Taxonomy" id="890420"/>
    <lineage>
        <taxon>Archaea</taxon>
        <taxon>Methanobacteriati</taxon>
        <taxon>Methanobacteriota</taxon>
        <taxon>Stenosarchaea group</taxon>
        <taxon>Halobacteria</taxon>
        <taxon>Halobacteriales</taxon>
        <taxon>Haloarculaceae</taxon>
        <taxon>Halovenus</taxon>
    </lineage>
</organism>
<dbReference type="OrthoDB" id="85977at2157"/>
<name>A0A1G8Z2L9_9EURY</name>
<dbReference type="Proteomes" id="UP000198856">
    <property type="component" value="Unassembled WGS sequence"/>
</dbReference>
<evidence type="ECO:0000313" key="2">
    <source>
        <dbReference type="Proteomes" id="UP000198856"/>
    </source>
</evidence>